<feature type="compositionally biased region" description="Low complexity" evidence="1">
    <location>
        <begin position="318"/>
        <end position="327"/>
    </location>
</feature>
<feature type="region of interest" description="Disordered" evidence="1">
    <location>
        <begin position="288"/>
        <end position="327"/>
    </location>
</feature>
<accession>A0ABM3VC83</accession>
<gene>
    <name evidence="5" type="primary">LOC109614441</name>
</gene>
<dbReference type="Pfam" id="PF15999">
    <property type="entry name" value="DUF4774"/>
    <property type="match status" value="2"/>
</dbReference>
<feature type="compositionally biased region" description="Basic and acidic residues" evidence="1">
    <location>
        <begin position="843"/>
        <end position="852"/>
    </location>
</feature>
<feature type="domain" description="DUF4774" evidence="3">
    <location>
        <begin position="620"/>
        <end position="673"/>
    </location>
</feature>
<dbReference type="InterPro" id="IPR031942">
    <property type="entry name" value="DUF4774"/>
</dbReference>
<dbReference type="Proteomes" id="UP001652621">
    <property type="component" value="Unplaced"/>
</dbReference>
<evidence type="ECO:0000313" key="5">
    <source>
        <dbReference type="RefSeq" id="XP_058983401.1"/>
    </source>
</evidence>
<feature type="region of interest" description="Disordered" evidence="1">
    <location>
        <begin position="362"/>
        <end position="454"/>
    </location>
</feature>
<keyword evidence="2" id="KW-0732">Signal</keyword>
<feature type="region of interest" description="Disordered" evidence="1">
    <location>
        <begin position="558"/>
        <end position="595"/>
    </location>
</feature>
<feature type="domain" description="DUF4774" evidence="3">
    <location>
        <begin position="1164"/>
        <end position="1216"/>
    </location>
</feature>
<feature type="signal peptide" evidence="2">
    <location>
        <begin position="1"/>
        <end position="18"/>
    </location>
</feature>
<dbReference type="RefSeq" id="XP_058983401.1">
    <property type="nucleotide sequence ID" value="XM_059127418.1"/>
</dbReference>
<name>A0ABM3VC83_MUSDO</name>
<organism evidence="4 5">
    <name type="scientific">Musca domestica</name>
    <name type="common">House fly</name>
    <dbReference type="NCBI Taxonomy" id="7370"/>
    <lineage>
        <taxon>Eukaryota</taxon>
        <taxon>Metazoa</taxon>
        <taxon>Ecdysozoa</taxon>
        <taxon>Arthropoda</taxon>
        <taxon>Hexapoda</taxon>
        <taxon>Insecta</taxon>
        <taxon>Pterygota</taxon>
        <taxon>Neoptera</taxon>
        <taxon>Endopterygota</taxon>
        <taxon>Diptera</taxon>
        <taxon>Brachycera</taxon>
        <taxon>Muscomorpha</taxon>
        <taxon>Muscoidea</taxon>
        <taxon>Muscidae</taxon>
        <taxon>Musca</taxon>
    </lineage>
</organism>
<feature type="region of interest" description="Disordered" evidence="1">
    <location>
        <begin position="815"/>
        <end position="852"/>
    </location>
</feature>
<dbReference type="GeneID" id="109614441"/>
<feature type="compositionally biased region" description="Polar residues" evidence="1">
    <location>
        <begin position="421"/>
        <end position="433"/>
    </location>
</feature>
<feature type="compositionally biased region" description="Low complexity" evidence="1">
    <location>
        <begin position="365"/>
        <end position="403"/>
    </location>
</feature>
<sequence>MKIFILTLFCGLVGYGASKPLESTNTNDATDALIEIEKQRLIKFPEELDDLRRVGGQNASKTDEAKRILEEIEKINQALGYVKKSDHARTPAILDSSQYLFPNTGYQPFHAQNPQITGSHGETLLLPSIRAVKFEHKASEYNKPPVRKTTPKPKVEITKANLTRVVENATAKPTTKPLTKPNKLYFHPHRVEVPTPQTADEKKLLPTHFVIPVRLYKNNKQQYVEKHNPQEYKIKGYKIVGDIDHFYGKTKVPSAQAQKVKSSPKYHLLFLPQEIMAKNTANSIEAMDAASNSNETTSREEKLANRPFKLQTNTQATSSGNFVNSSSSATIIRKRIKPIKGEGQTVLSVTSASVIKVTPAPGTVQHGQQQQQHQQQQHQQQPQQQLQQTQIAQPPKQQQQQYQKPRPNNQPLPVGTPAYLANQQPTAPTGSGENSQGVSNNGNTNNQNSMKNRPAFVNPLLGLQSNIQNNINNINNATSNAIKTAFQNIFRFPLRPDANKPQQAATDFPLLQSTALQLPVPSQQDQQQQQFYYTLVPAPAVNGRPPVFIAQPTYQSDHLDSDYKWDDENVSTDSDNSEDKDSATSSEEPLEEKFLGHTPIKHMQETQKEALKQGGIIIQKLKVRKGGIAIAGPGGVATAGSGGTAIVGPGGYALTHPRSLTIAGPGTKVIAIPANVDLKDALKRTNIKTKMIPREGRIVATGPTVYYAPGTIDGVEIDYAHGLNLLTPAHLDTTFQRSKSQEKLEKEQPPQLFSLGSPLPQLLQPQQLAAQTYFTLNQAFYDSPLTRYAYTTSNQFLPQLLQNPIIESTTPAIKTQVKETEPTTKQPKALLKSKPPKLQLSKETSKPKAKNDFLNDKPLLEAVRDINPQFVVEDIMPVPGRHVYSSVTMEMGGGNKKTQLLTKKLKTKAPTTNYKVKVEAIGRTATTGNIPQIPFGTYFLHRSIPNEEALPYYGGLKGQVVHIKDGRVQRISLHGKGATAATSVVSRQGPTAALSSSISVTAHDDPDKSSFADDFNRIQLAAARLVAIQEMAKKKGTFSEEDNRVYAASLLELGQAAQSLALLQQTGKIQDFSVLLKPYSAGVAMPQKTPIAVNSEKNGDDAVTIEAPVEEQKVEEQKVEEQKVDEVTEQQFSEADLLPVTPEDPYEDVHDSVAIGPPKKDASVAEAKPVGVSIVGEGGVASSKPNAVALSGRNGLAVSAPKATAIAGVSPEEAAAFSVSVPSRNQLVIKSSASRLAPLDDSPSYDDYDYIETTPIKANTRNVPLVRSSGLLRTGSNKMRPRPMMATASAADRIVQMWRTAIAEDYASPSRDDEDRLDDYDIEQLYKISKKLSKRHRY</sequence>
<evidence type="ECO:0000259" key="3">
    <source>
        <dbReference type="Pfam" id="PF15999"/>
    </source>
</evidence>
<proteinExistence type="predicted"/>
<evidence type="ECO:0000256" key="2">
    <source>
        <dbReference type="SAM" id="SignalP"/>
    </source>
</evidence>
<evidence type="ECO:0000256" key="1">
    <source>
        <dbReference type="SAM" id="MobiDB-lite"/>
    </source>
</evidence>
<reference evidence="5" key="1">
    <citation type="submission" date="2025-08" db="UniProtKB">
        <authorList>
            <consortium name="RefSeq"/>
        </authorList>
    </citation>
    <scope>IDENTIFICATION</scope>
    <source>
        <strain evidence="5">Aabys</strain>
        <tissue evidence="5">Whole body</tissue>
    </source>
</reference>
<protein>
    <submittedName>
        <fullName evidence="5">Uncharacterized protein LOC109614441</fullName>
    </submittedName>
</protein>
<feature type="compositionally biased region" description="Basic and acidic residues" evidence="1">
    <location>
        <begin position="558"/>
        <end position="567"/>
    </location>
</feature>
<feature type="chain" id="PRO_5045589758" evidence="2">
    <location>
        <begin position="19"/>
        <end position="1338"/>
    </location>
</feature>
<feature type="compositionally biased region" description="Low complexity" evidence="1">
    <location>
        <begin position="434"/>
        <end position="449"/>
    </location>
</feature>
<feature type="compositionally biased region" description="Low complexity" evidence="1">
    <location>
        <begin position="825"/>
        <end position="842"/>
    </location>
</feature>
<keyword evidence="4" id="KW-1185">Reference proteome</keyword>
<evidence type="ECO:0000313" key="4">
    <source>
        <dbReference type="Proteomes" id="UP001652621"/>
    </source>
</evidence>